<proteinExistence type="predicted"/>
<dbReference type="InterPro" id="IPR011009">
    <property type="entry name" value="Kinase-like_dom_sf"/>
</dbReference>
<keyword evidence="3" id="KW-1185">Reference proteome</keyword>
<gene>
    <name evidence="2" type="ORF">BJX66DRAFT_336248</name>
</gene>
<accession>A0ABR4GB30</accession>
<dbReference type="Proteomes" id="UP001610563">
    <property type="component" value="Unassembled WGS sequence"/>
</dbReference>
<dbReference type="Pfam" id="PF01636">
    <property type="entry name" value="APH"/>
    <property type="match status" value="1"/>
</dbReference>
<evidence type="ECO:0000313" key="2">
    <source>
        <dbReference type="EMBL" id="KAL2796234.1"/>
    </source>
</evidence>
<dbReference type="PANTHER" id="PTHR36091:SF2">
    <property type="entry name" value="AMINOGLYCOSIDE PHOSPHOTRANSFERASE DOMAIN-CONTAINING PROTEIN"/>
    <property type="match status" value="1"/>
</dbReference>
<evidence type="ECO:0000259" key="1">
    <source>
        <dbReference type="Pfam" id="PF01636"/>
    </source>
</evidence>
<feature type="domain" description="Aminoglycoside phosphotransferase" evidence="1">
    <location>
        <begin position="192"/>
        <end position="233"/>
    </location>
</feature>
<name>A0ABR4GB30_9EURO</name>
<protein>
    <recommendedName>
        <fullName evidence="1">Aminoglycoside phosphotransferase domain-containing protein</fullName>
    </recommendedName>
</protein>
<dbReference type="InterPro" id="IPR002575">
    <property type="entry name" value="Aminoglycoside_PTrfase"/>
</dbReference>
<dbReference type="SUPFAM" id="SSF56112">
    <property type="entry name" value="Protein kinase-like (PK-like)"/>
    <property type="match status" value="1"/>
</dbReference>
<sequence>MDFKRPESPCSESIRMELSRIRDPLGAEYIIMEKQGGIVLTDVWDTLKGKQKVQILDQVVDMETRLAATKFSKFGSLYYKDDLPDIPNTNSPLYVDSTGKEVRSERFLIGSTNHRSFFDFGRDALDIDLGPCKVDNHGIDDGHCTEGNCNCESRAPLPLNARRSFLWTATIPAYAVKKISALESYLKVAPYVLPENEATHASVLWHGDLHSQNIFVDPEDPARITGIIDWQSVSAWPLFMQVGRPVFLDYNGPVPEELDKVDLPPNFDSMKPDEQRKAKALHTAQTLHNLYLVRGDGISSQIPFPLQFSDEETRLQEQDGDLWAQGVELMGTFIEDTDCFKHWDGRVTDLDYEESKKQLDEGIKRFLDREARTEDERDQWLKALPFVDQGGAKAWNVSCHRGWGFSGILTTLLHVLVA</sequence>
<organism evidence="2 3">
    <name type="scientific">Aspergillus keveii</name>
    <dbReference type="NCBI Taxonomy" id="714993"/>
    <lineage>
        <taxon>Eukaryota</taxon>
        <taxon>Fungi</taxon>
        <taxon>Dikarya</taxon>
        <taxon>Ascomycota</taxon>
        <taxon>Pezizomycotina</taxon>
        <taxon>Eurotiomycetes</taxon>
        <taxon>Eurotiomycetidae</taxon>
        <taxon>Eurotiales</taxon>
        <taxon>Aspergillaceae</taxon>
        <taxon>Aspergillus</taxon>
        <taxon>Aspergillus subgen. Nidulantes</taxon>
    </lineage>
</organism>
<dbReference type="PANTHER" id="PTHR36091">
    <property type="entry name" value="ALTERED INHERITANCE OF MITOCHONDRIA PROTEIN 9, MITOCHONDRIAL"/>
    <property type="match status" value="1"/>
</dbReference>
<dbReference type="EMBL" id="JBFTWV010000028">
    <property type="protein sequence ID" value="KAL2796234.1"/>
    <property type="molecule type" value="Genomic_DNA"/>
</dbReference>
<dbReference type="Gene3D" id="3.90.1200.10">
    <property type="match status" value="1"/>
</dbReference>
<comment type="caution">
    <text evidence="2">The sequence shown here is derived from an EMBL/GenBank/DDBJ whole genome shotgun (WGS) entry which is preliminary data.</text>
</comment>
<evidence type="ECO:0000313" key="3">
    <source>
        <dbReference type="Proteomes" id="UP001610563"/>
    </source>
</evidence>
<dbReference type="InterPro" id="IPR051035">
    <property type="entry name" value="Mito_inheritance_9"/>
</dbReference>
<reference evidence="2 3" key="1">
    <citation type="submission" date="2024-07" db="EMBL/GenBank/DDBJ databases">
        <title>Section-level genome sequencing and comparative genomics of Aspergillus sections Usti and Cavernicolus.</title>
        <authorList>
            <consortium name="Lawrence Berkeley National Laboratory"/>
            <person name="Nybo J.L."/>
            <person name="Vesth T.C."/>
            <person name="Theobald S."/>
            <person name="Frisvad J.C."/>
            <person name="Larsen T.O."/>
            <person name="Kjaerboelling I."/>
            <person name="Rothschild-Mancinelli K."/>
            <person name="Lyhne E.K."/>
            <person name="Kogle M.E."/>
            <person name="Barry K."/>
            <person name="Clum A."/>
            <person name="Na H."/>
            <person name="Ledsgaard L."/>
            <person name="Lin J."/>
            <person name="Lipzen A."/>
            <person name="Kuo A."/>
            <person name="Riley R."/>
            <person name="Mondo S."/>
            <person name="Labutti K."/>
            <person name="Haridas S."/>
            <person name="Pangalinan J."/>
            <person name="Salamov A.A."/>
            <person name="Simmons B.A."/>
            <person name="Magnuson J.K."/>
            <person name="Chen J."/>
            <person name="Drula E."/>
            <person name="Henrissat B."/>
            <person name="Wiebenga A."/>
            <person name="Lubbers R.J."/>
            <person name="Gomes A.C."/>
            <person name="Makela M.R."/>
            <person name="Stajich J."/>
            <person name="Grigoriev I.V."/>
            <person name="Mortensen U.H."/>
            <person name="De Vries R.P."/>
            <person name="Baker S.E."/>
            <person name="Andersen M.R."/>
        </authorList>
    </citation>
    <scope>NUCLEOTIDE SEQUENCE [LARGE SCALE GENOMIC DNA]</scope>
    <source>
        <strain evidence="2 3">CBS 209.92</strain>
    </source>
</reference>